<keyword evidence="2" id="KW-0645">Protease</keyword>
<feature type="transmembrane region" description="Helical" evidence="7">
    <location>
        <begin position="488"/>
        <end position="511"/>
    </location>
</feature>
<evidence type="ECO:0000256" key="2">
    <source>
        <dbReference type="ARBA" id="ARBA00022670"/>
    </source>
</evidence>
<evidence type="ECO:0000256" key="5">
    <source>
        <dbReference type="ARBA" id="ARBA00022833"/>
    </source>
</evidence>
<keyword evidence="5" id="KW-0862">Zinc</keyword>
<evidence type="ECO:0000259" key="8">
    <source>
        <dbReference type="Pfam" id="PF01435"/>
    </source>
</evidence>
<feature type="transmembrane region" description="Helical" evidence="7">
    <location>
        <begin position="388"/>
        <end position="411"/>
    </location>
</feature>
<feature type="transmembrane region" description="Helical" evidence="7">
    <location>
        <begin position="600"/>
        <end position="624"/>
    </location>
</feature>
<dbReference type="OrthoDB" id="4889053at2"/>
<keyword evidence="10" id="KW-1185">Reference proteome</keyword>
<feature type="domain" description="Peptidase M48" evidence="8">
    <location>
        <begin position="202"/>
        <end position="342"/>
    </location>
</feature>
<dbReference type="AlphaFoldDB" id="A0A368T8F7"/>
<evidence type="ECO:0000256" key="3">
    <source>
        <dbReference type="ARBA" id="ARBA00022723"/>
    </source>
</evidence>
<reference evidence="9 10" key="1">
    <citation type="submission" date="2018-04" db="EMBL/GenBank/DDBJ databases">
        <title>Novel actinobacteria from marine sediment.</title>
        <authorList>
            <person name="Ng Z.Y."/>
            <person name="Tan G.Y.A."/>
        </authorList>
    </citation>
    <scope>NUCLEOTIDE SEQUENCE [LARGE SCALE GENOMIC DNA]</scope>
    <source>
        <strain evidence="9 10">TPS81</strain>
    </source>
</reference>
<feature type="transmembrane region" description="Helical" evidence="7">
    <location>
        <begin position="636"/>
        <end position="655"/>
    </location>
</feature>
<feature type="transmembrane region" description="Helical" evidence="7">
    <location>
        <begin position="100"/>
        <end position="122"/>
    </location>
</feature>
<feature type="transmembrane region" description="Helical" evidence="7">
    <location>
        <begin position="32"/>
        <end position="51"/>
    </location>
</feature>
<proteinExistence type="predicted"/>
<evidence type="ECO:0000256" key="4">
    <source>
        <dbReference type="ARBA" id="ARBA00022801"/>
    </source>
</evidence>
<protein>
    <recommendedName>
        <fullName evidence="8">Peptidase M48 domain-containing protein</fullName>
    </recommendedName>
</protein>
<keyword evidence="7" id="KW-1133">Transmembrane helix</keyword>
<accession>A0A368T8F7</accession>
<feature type="transmembrane region" description="Helical" evidence="7">
    <location>
        <begin position="567"/>
        <end position="594"/>
    </location>
</feature>
<feature type="transmembrane region" description="Helical" evidence="7">
    <location>
        <begin position="531"/>
        <end position="555"/>
    </location>
</feature>
<organism evidence="9 10">
    <name type="scientific">Marinitenerispora sediminis</name>
    <dbReference type="NCBI Taxonomy" id="1931232"/>
    <lineage>
        <taxon>Bacteria</taxon>
        <taxon>Bacillati</taxon>
        <taxon>Actinomycetota</taxon>
        <taxon>Actinomycetes</taxon>
        <taxon>Streptosporangiales</taxon>
        <taxon>Nocardiopsidaceae</taxon>
        <taxon>Marinitenerispora</taxon>
    </lineage>
</organism>
<keyword evidence="4" id="KW-0378">Hydrolase</keyword>
<feature type="transmembrane region" description="Helical" evidence="7">
    <location>
        <begin position="739"/>
        <end position="761"/>
    </location>
</feature>
<evidence type="ECO:0000256" key="7">
    <source>
        <dbReference type="SAM" id="Phobius"/>
    </source>
</evidence>
<comment type="cofactor">
    <cofactor evidence="1">
        <name>Zn(2+)</name>
        <dbReference type="ChEBI" id="CHEBI:29105"/>
    </cofactor>
</comment>
<sequence length="857" mass="87759">MRNPAAEAAAPEAATPGRYDPFLLPSATSIRFFLLILAAAVSAMYAGIWYLPMVSLGGVDVMATSSAGCVAAARDGAAVLGDRTVLDGFLDCYARIGGEVLVAMVAAGPAWALLTLVGYVLWPAVLDRRLHPVRAADDARVRAARAEVAAGLAGSPTRVSLLATRGGAGGARVFGALGRYRLAVDSSMLAERTGGGLGERPRAVLQHEIAHLSNRDVDLTYLTMSAWWGSLLLIGPLLAGYVLLALATLATGESAGYLMTTLVALVTGVLALVLLQTARARVLRTREHYADVRAAGTAGGGALRDILATPRPVAHAAPWRRWWRGIRGYHPSARSRLRVLDDPRRLATASPVDLAIAGITLGAVQLYLGDVGEVAAVGGGLAVGPVAVGVLIGGAVGALVAAVVWNAVYAAPGGPQRWGAAAAALAGGILVGYSVPDLLGESWIALVPAYPVPALVSALVLWGLCLVFLRWAALCARTWLAVARRGRAVCAVGLGCAAVVFGSVFALWLLFDSGLRAESGWEWSYVRGSFLATLLSWPLPVAVGVAVVFVFAGLARRRDGDGPGAQPLVPVLAGAAFAAGQAGALMALIASGWVGGVGEMFSVLFALLGVLCVLLMAMLGTVLGGWAGGRGRLGDALCTTAVYAFTVLALLPAVIQVPVQGTACLGAGATPSCWATAGVAVAAAYGDGEIVRVVLPVYLGACWLGAVVGSLSRAALTRRRPTVPVGHGLPTPRRARRRAVVLAAVLAPVVVSGLCAVDALAANSGLPAERRAEIAAQVEPASVDRASACETAATNWVPSTATFRVDAIDLEGGVVALVASHEPVLAAFGRAYLDGADISHQELFYAADAYCRSTGGG</sequence>
<feature type="transmembrane region" description="Helical" evidence="7">
    <location>
        <begin position="690"/>
        <end position="711"/>
    </location>
</feature>
<evidence type="ECO:0000313" key="9">
    <source>
        <dbReference type="EMBL" id="RCV60660.1"/>
    </source>
</evidence>
<feature type="transmembrane region" description="Helical" evidence="7">
    <location>
        <begin position="255"/>
        <end position="275"/>
    </location>
</feature>
<feature type="transmembrane region" description="Helical" evidence="7">
    <location>
        <begin position="418"/>
        <end position="435"/>
    </location>
</feature>
<feature type="transmembrane region" description="Helical" evidence="7">
    <location>
        <begin position="346"/>
        <end position="368"/>
    </location>
</feature>
<comment type="caution">
    <text evidence="9">The sequence shown here is derived from an EMBL/GenBank/DDBJ whole genome shotgun (WGS) entry which is preliminary data.</text>
</comment>
<dbReference type="GO" id="GO:0046872">
    <property type="term" value="F:metal ion binding"/>
    <property type="evidence" value="ECO:0007669"/>
    <property type="project" value="UniProtKB-KW"/>
</dbReference>
<dbReference type="Proteomes" id="UP000253318">
    <property type="component" value="Unassembled WGS sequence"/>
</dbReference>
<keyword evidence="6" id="KW-0482">Metalloprotease</keyword>
<evidence type="ECO:0000256" key="1">
    <source>
        <dbReference type="ARBA" id="ARBA00001947"/>
    </source>
</evidence>
<keyword evidence="7" id="KW-0472">Membrane</keyword>
<keyword evidence="3" id="KW-0479">Metal-binding</keyword>
<dbReference type="Pfam" id="PF01435">
    <property type="entry name" value="Peptidase_M48"/>
    <property type="match status" value="1"/>
</dbReference>
<evidence type="ECO:0000256" key="6">
    <source>
        <dbReference type="ARBA" id="ARBA00023049"/>
    </source>
</evidence>
<dbReference type="RefSeq" id="WP_114397828.1">
    <property type="nucleotide sequence ID" value="NZ_QEIM01000049.1"/>
</dbReference>
<dbReference type="GO" id="GO:0004222">
    <property type="term" value="F:metalloendopeptidase activity"/>
    <property type="evidence" value="ECO:0007669"/>
    <property type="project" value="InterPro"/>
</dbReference>
<name>A0A368T8F7_9ACTN</name>
<evidence type="ECO:0000313" key="10">
    <source>
        <dbReference type="Proteomes" id="UP000253318"/>
    </source>
</evidence>
<keyword evidence="7" id="KW-0812">Transmembrane</keyword>
<feature type="transmembrane region" description="Helical" evidence="7">
    <location>
        <begin position="225"/>
        <end position="249"/>
    </location>
</feature>
<gene>
    <name evidence="9" type="ORF">DEF24_06605</name>
</gene>
<dbReference type="InterPro" id="IPR001915">
    <property type="entry name" value="Peptidase_M48"/>
</dbReference>
<dbReference type="EMBL" id="QEIN01000036">
    <property type="protein sequence ID" value="RCV60660.1"/>
    <property type="molecule type" value="Genomic_DNA"/>
</dbReference>
<feature type="transmembrane region" description="Helical" evidence="7">
    <location>
        <begin position="455"/>
        <end position="476"/>
    </location>
</feature>
<dbReference type="GO" id="GO:0006508">
    <property type="term" value="P:proteolysis"/>
    <property type="evidence" value="ECO:0007669"/>
    <property type="project" value="UniProtKB-KW"/>
</dbReference>